<organism evidence="1">
    <name type="scientific">viral metagenome</name>
    <dbReference type="NCBI Taxonomy" id="1070528"/>
    <lineage>
        <taxon>unclassified sequences</taxon>
        <taxon>metagenomes</taxon>
        <taxon>organismal metagenomes</taxon>
    </lineage>
</organism>
<dbReference type="AlphaFoldDB" id="A0A6C0BLD1"/>
<sequence>MIHWIVKVIDQETTPRHVYVNPVTVPEFDTIQPILVNEDNLVYLQPQIQLPVSSF</sequence>
<name>A0A6C0BLD1_9ZZZZ</name>
<accession>A0A6C0BLD1</accession>
<evidence type="ECO:0000313" key="1">
    <source>
        <dbReference type="EMBL" id="QHS92561.1"/>
    </source>
</evidence>
<dbReference type="EMBL" id="MN739181">
    <property type="protein sequence ID" value="QHS92561.1"/>
    <property type="molecule type" value="Genomic_DNA"/>
</dbReference>
<protein>
    <submittedName>
        <fullName evidence="1">Uncharacterized protein</fullName>
    </submittedName>
</protein>
<proteinExistence type="predicted"/>
<reference evidence="1" key="1">
    <citation type="journal article" date="2020" name="Nature">
        <title>Giant virus diversity and host interactions through global metagenomics.</title>
        <authorList>
            <person name="Schulz F."/>
            <person name="Roux S."/>
            <person name="Paez-Espino D."/>
            <person name="Jungbluth S."/>
            <person name="Walsh D.A."/>
            <person name="Denef V.J."/>
            <person name="McMahon K.D."/>
            <person name="Konstantinidis K.T."/>
            <person name="Eloe-Fadrosh E.A."/>
            <person name="Kyrpides N.C."/>
            <person name="Woyke T."/>
        </authorList>
    </citation>
    <scope>NUCLEOTIDE SEQUENCE</scope>
    <source>
        <strain evidence="1">GVMAG-M-3300014204-73</strain>
    </source>
</reference>